<name>M8BQC3_AEGTA</name>
<dbReference type="AlphaFoldDB" id="M8BQC3"/>
<proteinExistence type="predicted"/>
<reference evidence="1" key="1">
    <citation type="submission" date="2015-06" db="UniProtKB">
        <authorList>
            <consortium name="EnsemblPlants"/>
        </authorList>
    </citation>
    <scope>IDENTIFICATION</scope>
</reference>
<sequence length="115" mass="11543">MACTFSMLMASTGSGAANHCMAAALGRRGGADAGDGGIQRCCNRPSMALPTMGTVTTPTGAANHGGNCGGGCWNRHGDLLQPAPGFASTVRMVVDGDNGGRRGGDNVGRPWPRVP</sequence>
<dbReference type="EnsemblPlants" id="EMT08974">
    <property type="protein sequence ID" value="EMT08974"/>
    <property type="gene ID" value="F775_24865"/>
</dbReference>
<organism evidence="1">
    <name type="scientific">Aegilops tauschii</name>
    <name type="common">Tausch's goatgrass</name>
    <name type="synonym">Aegilops squarrosa</name>
    <dbReference type="NCBI Taxonomy" id="37682"/>
    <lineage>
        <taxon>Eukaryota</taxon>
        <taxon>Viridiplantae</taxon>
        <taxon>Streptophyta</taxon>
        <taxon>Embryophyta</taxon>
        <taxon>Tracheophyta</taxon>
        <taxon>Spermatophyta</taxon>
        <taxon>Magnoliopsida</taxon>
        <taxon>Liliopsida</taxon>
        <taxon>Poales</taxon>
        <taxon>Poaceae</taxon>
        <taxon>BOP clade</taxon>
        <taxon>Pooideae</taxon>
        <taxon>Triticodae</taxon>
        <taxon>Triticeae</taxon>
        <taxon>Triticinae</taxon>
        <taxon>Aegilops</taxon>
    </lineage>
</organism>
<accession>M8BQC3</accession>
<evidence type="ECO:0000313" key="1">
    <source>
        <dbReference type="EnsemblPlants" id="EMT08974"/>
    </source>
</evidence>
<protein>
    <submittedName>
        <fullName evidence="1">Uncharacterized protein</fullName>
    </submittedName>
</protein>